<dbReference type="PANTHER" id="PTHR21661:SF35">
    <property type="entry name" value="EPOXIDE HYDROLASE"/>
    <property type="match status" value="1"/>
</dbReference>
<dbReference type="EMBL" id="ML178847">
    <property type="protein sequence ID" value="TFK97448.1"/>
    <property type="molecule type" value="Genomic_DNA"/>
</dbReference>
<dbReference type="Proteomes" id="UP000305067">
    <property type="component" value="Unassembled WGS sequence"/>
</dbReference>
<dbReference type="AlphaFoldDB" id="A0A5C3QB95"/>
<name>A0A5C3QB95_9AGAR</name>
<dbReference type="PANTHER" id="PTHR21661">
    <property type="entry name" value="EPOXIDE HYDROLASE 1-RELATED"/>
    <property type="match status" value="1"/>
</dbReference>
<gene>
    <name evidence="5" type="ORF">BDV98DRAFT_607560</name>
</gene>
<dbReference type="Gene3D" id="3.40.50.1820">
    <property type="entry name" value="alpha/beta hydrolase"/>
    <property type="match status" value="1"/>
</dbReference>
<feature type="domain" description="Epoxide hydrolase N-terminal" evidence="4">
    <location>
        <begin position="21"/>
        <end position="126"/>
    </location>
</feature>
<dbReference type="GO" id="GO:0004301">
    <property type="term" value="F:epoxide hydrolase activity"/>
    <property type="evidence" value="ECO:0007669"/>
    <property type="project" value="TreeGrafter"/>
</dbReference>
<evidence type="ECO:0000256" key="2">
    <source>
        <dbReference type="ARBA" id="ARBA00022797"/>
    </source>
</evidence>
<reference evidence="5 6" key="1">
    <citation type="journal article" date="2019" name="Nat. Ecol. Evol.">
        <title>Megaphylogeny resolves global patterns of mushroom evolution.</title>
        <authorList>
            <person name="Varga T."/>
            <person name="Krizsan K."/>
            <person name="Foldi C."/>
            <person name="Dima B."/>
            <person name="Sanchez-Garcia M."/>
            <person name="Sanchez-Ramirez S."/>
            <person name="Szollosi G.J."/>
            <person name="Szarkandi J.G."/>
            <person name="Papp V."/>
            <person name="Albert L."/>
            <person name="Andreopoulos W."/>
            <person name="Angelini C."/>
            <person name="Antonin V."/>
            <person name="Barry K.W."/>
            <person name="Bougher N.L."/>
            <person name="Buchanan P."/>
            <person name="Buyck B."/>
            <person name="Bense V."/>
            <person name="Catcheside P."/>
            <person name="Chovatia M."/>
            <person name="Cooper J."/>
            <person name="Damon W."/>
            <person name="Desjardin D."/>
            <person name="Finy P."/>
            <person name="Geml J."/>
            <person name="Haridas S."/>
            <person name="Hughes K."/>
            <person name="Justo A."/>
            <person name="Karasinski D."/>
            <person name="Kautmanova I."/>
            <person name="Kiss B."/>
            <person name="Kocsube S."/>
            <person name="Kotiranta H."/>
            <person name="LaButti K.M."/>
            <person name="Lechner B.E."/>
            <person name="Liimatainen K."/>
            <person name="Lipzen A."/>
            <person name="Lukacs Z."/>
            <person name="Mihaltcheva S."/>
            <person name="Morgado L.N."/>
            <person name="Niskanen T."/>
            <person name="Noordeloos M.E."/>
            <person name="Ohm R.A."/>
            <person name="Ortiz-Santana B."/>
            <person name="Ovrebo C."/>
            <person name="Racz N."/>
            <person name="Riley R."/>
            <person name="Savchenko A."/>
            <person name="Shiryaev A."/>
            <person name="Soop K."/>
            <person name="Spirin V."/>
            <person name="Szebenyi C."/>
            <person name="Tomsovsky M."/>
            <person name="Tulloss R.E."/>
            <person name="Uehling J."/>
            <person name="Grigoriev I.V."/>
            <person name="Vagvolgyi C."/>
            <person name="Papp T."/>
            <person name="Martin F.M."/>
            <person name="Miettinen O."/>
            <person name="Hibbett D.S."/>
            <person name="Nagy L.G."/>
        </authorList>
    </citation>
    <scope>NUCLEOTIDE SEQUENCE [LARGE SCALE GENOMIC DNA]</scope>
    <source>
        <strain evidence="5 6">CBS 309.79</strain>
    </source>
</reference>
<accession>A0A5C3QB95</accession>
<evidence type="ECO:0000256" key="3">
    <source>
        <dbReference type="ARBA" id="ARBA00022801"/>
    </source>
</evidence>
<evidence type="ECO:0000313" key="5">
    <source>
        <dbReference type="EMBL" id="TFK97448.1"/>
    </source>
</evidence>
<dbReference type="InterPro" id="IPR029058">
    <property type="entry name" value="AB_hydrolase_fold"/>
</dbReference>
<protein>
    <submittedName>
        <fullName evidence="5">Epoxide hydrolase</fullName>
    </submittedName>
</protein>
<keyword evidence="3 5" id="KW-0378">Hydrolase</keyword>
<dbReference type="STRING" id="1884261.A0A5C3QB95"/>
<proteinExistence type="inferred from homology"/>
<evidence type="ECO:0000256" key="1">
    <source>
        <dbReference type="ARBA" id="ARBA00010088"/>
    </source>
</evidence>
<feature type="non-terminal residue" evidence="5">
    <location>
        <position position="126"/>
    </location>
</feature>
<dbReference type="SUPFAM" id="SSF53474">
    <property type="entry name" value="alpha/beta-Hydrolases"/>
    <property type="match status" value="1"/>
</dbReference>
<keyword evidence="6" id="KW-1185">Reference proteome</keyword>
<comment type="similarity">
    <text evidence="1">Belongs to the peptidase S33 family.</text>
</comment>
<evidence type="ECO:0000313" key="6">
    <source>
        <dbReference type="Proteomes" id="UP000305067"/>
    </source>
</evidence>
<sequence length="126" mass="14116">MIPPILSLDSFLPTNTMASPTPFCIAVPDSKLELLKAKLDLVTFPDELEDSGQDYGAPLTDMKRLTKYWKSGFDWKKAEAMLNEGMPQYTMDVDVEGFGSLNVHYVHKLSERVNAIPLVFVHGWPG</sequence>
<keyword evidence="2" id="KW-0058">Aromatic hydrocarbons catabolism</keyword>
<dbReference type="InterPro" id="IPR010497">
    <property type="entry name" value="Epoxide_hydro_N"/>
</dbReference>
<organism evidence="5 6">
    <name type="scientific">Pterulicium gracile</name>
    <dbReference type="NCBI Taxonomy" id="1884261"/>
    <lineage>
        <taxon>Eukaryota</taxon>
        <taxon>Fungi</taxon>
        <taxon>Dikarya</taxon>
        <taxon>Basidiomycota</taxon>
        <taxon>Agaricomycotina</taxon>
        <taxon>Agaricomycetes</taxon>
        <taxon>Agaricomycetidae</taxon>
        <taxon>Agaricales</taxon>
        <taxon>Pleurotineae</taxon>
        <taxon>Pterulaceae</taxon>
        <taxon>Pterulicium</taxon>
    </lineage>
</organism>
<dbReference type="GO" id="GO:0097176">
    <property type="term" value="P:epoxide metabolic process"/>
    <property type="evidence" value="ECO:0007669"/>
    <property type="project" value="TreeGrafter"/>
</dbReference>
<dbReference type="Pfam" id="PF06441">
    <property type="entry name" value="EHN"/>
    <property type="match status" value="1"/>
</dbReference>
<dbReference type="OrthoDB" id="7130006at2759"/>
<evidence type="ECO:0000259" key="4">
    <source>
        <dbReference type="Pfam" id="PF06441"/>
    </source>
</evidence>